<feature type="chain" id="PRO_5023043310" evidence="1">
    <location>
        <begin position="27"/>
        <end position="297"/>
    </location>
</feature>
<evidence type="ECO:0000313" key="3">
    <source>
        <dbReference type="Proteomes" id="UP000316714"/>
    </source>
</evidence>
<sequence length="297" mass="31833" precursor="true">MDGTLPRPTLLLTICAAYVWAAAAQAASPESDASGITFGRLAEPSSHRMDQTTRVGLSLKTQVRKQAEVLNKQQSQVTRNRRRVLEPALVEDGVATAAYVRYLRSESVHDGGEPKSDPIAGKSYYCRRVGDTIRVQTADGKTPPPEESRLVAENMETLGKPNPLAEYLAGKTVAIGDKLTLPAEVAQRLLGLGGALGEVTKFEMTLTKVATVEDASCAVFLADIEAQRTDSSQMRMMVAGPMTIQAETCRAVSSELSGPIGMSHSLNDPRGRLQLDSTGRVEVRVSSRPAGRGVVAR</sequence>
<gene>
    <name evidence="2" type="ORF">KOR34_16200</name>
</gene>
<dbReference type="Proteomes" id="UP000316714">
    <property type="component" value="Unassembled WGS sequence"/>
</dbReference>
<keyword evidence="1" id="KW-0732">Signal</keyword>
<organism evidence="2 3">
    <name type="scientific">Posidoniimonas corsicana</name>
    <dbReference type="NCBI Taxonomy" id="1938618"/>
    <lineage>
        <taxon>Bacteria</taxon>
        <taxon>Pseudomonadati</taxon>
        <taxon>Planctomycetota</taxon>
        <taxon>Planctomycetia</taxon>
        <taxon>Pirellulales</taxon>
        <taxon>Lacipirellulaceae</taxon>
        <taxon>Posidoniimonas</taxon>
    </lineage>
</organism>
<dbReference type="OrthoDB" id="278342at2"/>
<name>A0A5C5VFM0_9BACT</name>
<dbReference type="EMBL" id="SIHJ01000001">
    <property type="protein sequence ID" value="TWT36680.1"/>
    <property type="molecule type" value="Genomic_DNA"/>
</dbReference>
<reference evidence="2 3" key="1">
    <citation type="submission" date="2019-02" db="EMBL/GenBank/DDBJ databases">
        <title>Deep-cultivation of Planctomycetes and their phenomic and genomic characterization uncovers novel biology.</title>
        <authorList>
            <person name="Wiegand S."/>
            <person name="Jogler M."/>
            <person name="Boedeker C."/>
            <person name="Pinto D."/>
            <person name="Vollmers J."/>
            <person name="Rivas-Marin E."/>
            <person name="Kohn T."/>
            <person name="Peeters S.H."/>
            <person name="Heuer A."/>
            <person name="Rast P."/>
            <person name="Oberbeckmann S."/>
            <person name="Bunk B."/>
            <person name="Jeske O."/>
            <person name="Meyerdierks A."/>
            <person name="Storesund J.E."/>
            <person name="Kallscheuer N."/>
            <person name="Luecker S."/>
            <person name="Lage O.M."/>
            <person name="Pohl T."/>
            <person name="Merkel B.J."/>
            <person name="Hornburger P."/>
            <person name="Mueller R.-W."/>
            <person name="Bruemmer F."/>
            <person name="Labrenz M."/>
            <person name="Spormann A.M."/>
            <person name="Op Den Camp H."/>
            <person name="Overmann J."/>
            <person name="Amann R."/>
            <person name="Jetten M.S.M."/>
            <person name="Mascher T."/>
            <person name="Medema M.H."/>
            <person name="Devos D.P."/>
            <person name="Kaster A.-K."/>
            <person name="Ovreas L."/>
            <person name="Rohde M."/>
            <person name="Galperin M.Y."/>
            <person name="Jogler C."/>
        </authorList>
    </citation>
    <scope>NUCLEOTIDE SEQUENCE [LARGE SCALE GENOMIC DNA]</scope>
    <source>
        <strain evidence="2 3">KOR34</strain>
    </source>
</reference>
<evidence type="ECO:0000313" key="2">
    <source>
        <dbReference type="EMBL" id="TWT36680.1"/>
    </source>
</evidence>
<feature type="signal peptide" evidence="1">
    <location>
        <begin position="1"/>
        <end position="26"/>
    </location>
</feature>
<dbReference type="RefSeq" id="WP_146563781.1">
    <property type="nucleotide sequence ID" value="NZ_SIHJ01000001.1"/>
</dbReference>
<protein>
    <submittedName>
        <fullName evidence="2">Uncharacterized protein</fullName>
    </submittedName>
</protein>
<proteinExistence type="predicted"/>
<comment type="caution">
    <text evidence="2">The sequence shown here is derived from an EMBL/GenBank/DDBJ whole genome shotgun (WGS) entry which is preliminary data.</text>
</comment>
<dbReference type="AlphaFoldDB" id="A0A5C5VFM0"/>
<keyword evidence="3" id="KW-1185">Reference proteome</keyword>
<accession>A0A5C5VFM0</accession>
<evidence type="ECO:0000256" key="1">
    <source>
        <dbReference type="SAM" id="SignalP"/>
    </source>
</evidence>